<gene>
    <name evidence="2" type="ORF">O7A05_33945</name>
</gene>
<organism evidence="2 3">
    <name type="scientific">Mesorhizobium argentiipisi</name>
    <dbReference type="NCBI Taxonomy" id="3015175"/>
    <lineage>
        <taxon>Bacteria</taxon>
        <taxon>Pseudomonadati</taxon>
        <taxon>Pseudomonadota</taxon>
        <taxon>Alphaproteobacteria</taxon>
        <taxon>Hyphomicrobiales</taxon>
        <taxon>Phyllobacteriaceae</taxon>
        <taxon>Mesorhizobium</taxon>
    </lineage>
</organism>
<comment type="caution">
    <text evidence="2">The sequence shown here is derived from an EMBL/GenBank/DDBJ whole genome shotgun (WGS) entry which is preliminary data.</text>
</comment>
<sequence>MAELFRFGVVLFQFFLLPLWDKVSPKATDEGCSRKRRRLTPLDHPSSVSALSRRSTFSRKEGFAQNRIGDSMRISGEEGFAMVDRVLGQLSLADGFAASDET</sequence>
<accession>A0ABU8KN17</accession>
<dbReference type="RefSeq" id="WP_337097779.1">
    <property type="nucleotide sequence ID" value="NZ_JAPYKO010000079.1"/>
</dbReference>
<name>A0ABU8KN17_9HYPH</name>
<feature type="region of interest" description="Disordered" evidence="1">
    <location>
        <begin position="25"/>
        <end position="47"/>
    </location>
</feature>
<feature type="non-terminal residue" evidence="2">
    <location>
        <position position="102"/>
    </location>
</feature>
<reference evidence="2 3" key="1">
    <citation type="submission" date="2022-12" db="EMBL/GenBank/DDBJ databases">
        <authorList>
            <person name="Muema E."/>
        </authorList>
    </citation>
    <scope>NUCLEOTIDE SEQUENCE [LARGE SCALE GENOMIC DNA]</scope>
    <source>
        <strain evidence="3">1330</strain>
    </source>
</reference>
<evidence type="ECO:0000256" key="1">
    <source>
        <dbReference type="SAM" id="MobiDB-lite"/>
    </source>
</evidence>
<keyword evidence="3" id="KW-1185">Reference proteome</keyword>
<dbReference type="EMBL" id="JAPYKO010000079">
    <property type="protein sequence ID" value="MEI9407097.1"/>
    <property type="molecule type" value="Genomic_DNA"/>
</dbReference>
<protein>
    <submittedName>
        <fullName evidence="2">Uncharacterized protein</fullName>
    </submittedName>
</protein>
<dbReference type="Proteomes" id="UP001366503">
    <property type="component" value="Unassembled WGS sequence"/>
</dbReference>
<evidence type="ECO:0000313" key="3">
    <source>
        <dbReference type="Proteomes" id="UP001366503"/>
    </source>
</evidence>
<proteinExistence type="predicted"/>
<evidence type="ECO:0000313" key="2">
    <source>
        <dbReference type="EMBL" id="MEI9407097.1"/>
    </source>
</evidence>